<dbReference type="AlphaFoldDB" id="A0A8H4R8J4"/>
<gene>
    <name evidence="1" type="ORF">G7Y89_g13824</name>
</gene>
<organism evidence="1 2">
    <name type="scientific">Cudoniella acicularis</name>
    <dbReference type="NCBI Taxonomy" id="354080"/>
    <lineage>
        <taxon>Eukaryota</taxon>
        <taxon>Fungi</taxon>
        <taxon>Dikarya</taxon>
        <taxon>Ascomycota</taxon>
        <taxon>Pezizomycotina</taxon>
        <taxon>Leotiomycetes</taxon>
        <taxon>Helotiales</taxon>
        <taxon>Tricladiaceae</taxon>
        <taxon>Cudoniella</taxon>
    </lineage>
</organism>
<reference evidence="1 2" key="1">
    <citation type="submission" date="2020-03" db="EMBL/GenBank/DDBJ databases">
        <title>Draft Genome Sequence of Cudoniella acicularis.</title>
        <authorList>
            <person name="Buettner E."/>
            <person name="Kellner H."/>
        </authorList>
    </citation>
    <scope>NUCLEOTIDE SEQUENCE [LARGE SCALE GENOMIC DNA]</scope>
    <source>
        <strain evidence="1 2">DSM 108380</strain>
    </source>
</reference>
<evidence type="ECO:0000313" key="2">
    <source>
        <dbReference type="Proteomes" id="UP000566819"/>
    </source>
</evidence>
<accession>A0A8H4R8J4</accession>
<protein>
    <submittedName>
        <fullName evidence="1">Uncharacterized protein</fullName>
    </submittedName>
</protein>
<dbReference type="Proteomes" id="UP000566819">
    <property type="component" value="Unassembled WGS sequence"/>
</dbReference>
<evidence type="ECO:0000313" key="1">
    <source>
        <dbReference type="EMBL" id="KAF4624348.1"/>
    </source>
</evidence>
<comment type="caution">
    <text evidence="1">The sequence shown here is derived from an EMBL/GenBank/DDBJ whole genome shotgun (WGS) entry which is preliminary data.</text>
</comment>
<keyword evidence="2" id="KW-1185">Reference proteome</keyword>
<sequence length="94" mass="10124">MPSKQTQSYMKEIFGYAAKVDIALLTKFKDDLVEMAVEVAVATRTSITASAVSGSELSGSMMYPTSAVNAFLQQSATSSRGLQHHVPGLRRLRG</sequence>
<proteinExistence type="predicted"/>
<dbReference type="EMBL" id="JAAMPI010001683">
    <property type="protein sequence ID" value="KAF4624348.1"/>
    <property type="molecule type" value="Genomic_DNA"/>
</dbReference>
<name>A0A8H4R8J4_9HELO</name>